<dbReference type="Pfam" id="PF12796">
    <property type="entry name" value="Ank_2"/>
    <property type="match status" value="1"/>
</dbReference>
<evidence type="ECO:0000256" key="2">
    <source>
        <dbReference type="ARBA" id="ARBA00022737"/>
    </source>
</evidence>
<gene>
    <name evidence="11" type="ORF">CAOG_000896</name>
</gene>
<dbReference type="SUPFAM" id="SSF48403">
    <property type="entry name" value="Ankyrin repeat"/>
    <property type="match status" value="1"/>
</dbReference>
<evidence type="ECO:0000256" key="7">
    <source>
        <dbReference type="PROSITE-ProRule" id="PRU00134"/>
    </source>
</evidence>
<dbReference type="EMBL" id="KE346360">
    <property type="protein sequence ID" value="KJE89427.1"/>
    <property type="molecule type" value="Genomic_DNA"/>
</dbReference>
<evidence type="ECO:0000256" key="4">
    <source>
        <dbReference type="ARBA" id="ARBA00022833"/>
    </source>
</evidence>
<proteinExistence type="predicted"/>
<keyword evidence="5 6" id="KW-0040">ANK repeat</keyword>
<keyword evidence="1" id="KW-0479">Metal-binding</keyword>
<feature type="coiled-coil region" evidence="8">
    <location>
        <begin position="309"/>
        <end position="359"/>
    </location>
</feature>
<feature type="repeat" description="ANK" evidence="6">
    <location>
        <begin position="178"/>
        <end position="210"/>
    </location>
</feature>
<name>A0A0D2VHJ7_CAPO3</name>
<evidence type="ECO:0000256" key="8">
    <source>
        <dbReference type="SAM" id="Coils"/>
    </source>
</evidence>
<dbReference type="AlphaFoldDB" id="A0A0D2VHJ7"/>
<dbReference type="OrthoDB" id="341259at2759"/>
<dbReference type="SUPFAM" id="SSF144232">
    <property type="entry name" value="HIT/MYND zinc finger-like"/>
    <property type="match status" value="1"/>
</dbReference>
<sequence>MSFTSSTGDEFFAAPHEWKCSAKGCTKDAAQSIICPTCRCLGYCGNECRVKDWDGKHWKKCKDTLKEGAEFFALINPVNKKKLLKFFKTDSEKTAVPKNLPKGFSLEIRNDRLDTPLCIAADLGEFSFVELFLRLGAGINRKGSHGNTPLHYAARKGFGLVVKTLIKNGADVMATNNDGDTPLHLAAFGGHQFAVLALLGAKVDVLKKNSGFQTPLDAAVNAKQFHLVGLLLDHEPSYREKPTLLINAIRSKNAEYAAVLVENGISIEAKSDKGLTAVEEATAVGLTQFHKLLEEKRARDELSGAIKIKNKEDDEARKVEEARLKEEEEKKAADAAKAAEEKKAALLQAEEDRKAALAKAIAERDEADRQYIENQKGELDSLTSSLSQQAAGQPVNKNLQRAAGTQRRASTVSTESTGSDNPAHAAAAAELMNAAELVSADGAIQLTVPEPTSELQVQLNALLEFRHVHRMIAFMIPAYDSMKKASTDDGAVIVQGVKEVALQTAQAISLCKSAIEATFEESVILHCRTKIGNLTHSSAILKESVRTFMTATEEEAKTAELEQALATVKALIDHVYSIVQIAKLELDSIPAIN</sequence>
<protein>
    <recommendedName>
        <fullName evidence="10">MYND-type domain-containing protein</fullName>
    </recommendedName>
</protein>
<evidence type="ECO:0000259" key="10">
    <source>
        <dbReference type="PROSITE" id="PS50865"/>
    </source>
</evidence>
<dbReference type="RefSeq" id="XP_004365767.2">
    <property type="nucleotide sequence ID" value="XM_004365710.2"/>
</dbReference>
<dbReference type="GO" id="GO:0008270">
    <property type="term" value="F:zinc ion binding"/>
    <property type="evidence" value="ECO:0007669"/>
    <property type="project" value="UniProtKB-KW"/>
</dbReference>
<accession>A0A0D2VHJ7</accession>
<reference evidence="12" key="1">
    <citation type="submission" date="2011-02" db="EMBL/GenBank/DDBJ databases">
        <title>The Genome Sequence of Capsaspora owczarzaki ATCC 30864.</title>
        <authorList>
            <person name="Russ C."/>
            <person name="Cuomo C."/>
            <person name="Burger G."/>
            <person name="Gray M.W."/>
            <person name="Holland P.W.H."/>
            <person name="King N."/>
            <person name="Lang F.B.F."/>
            <person name="Roger A.J."/>
            <person name="Ruiz-Trillo I."/>
            <person name="Young S.K."/>
            <person name="Zeng Q."/>
            <person name="Gargeya S."/>
            <person name="Alvarado L."/>
            <person name="Berlin A."/>
            <person name="Chapman S.B."/>
            <person name="Chen Z."/>
            <person name="Freedman E."/>
            <person name="Gellesch M."/>
            <person name="Goldberg J."/>
            <person name="Griggs A."/>
            <person name="Gujja S."/>
            <person name="Heilman E."/>
            <person name="Heiman D."/>
            <person name="Howarth C."/>
            <person name="Mehta T."/>
            <person name="Neiman D."/>
            <person name="Pearson M."/>
            <person name="Roberts A."/>
            <person name="Saif S."/>
            <person name="Shea T."/>
            <person name="Shenoy N."/>
            <person name="Sisk P."/>
            <person name="Stolte C."/>
            <person name="Sykes S."/>
            <person name="White J."/>
            <person name="Yandava C."/>
            <person name="Haas B."/>
            <person name="Nusbaum C."/>
            <person name="Birren B."/>
        </authorList>
    </citation>
    <scope>NUCLEOTIDE SEQUENCE</scope>
    <source>
        <strain evidence="12">ATCC 30864</strain>
    </source>
</reference>
<dbReference type="STRING" id="595528.A0A0D2VHJ7"/>
<feature type="domain" description="MYND-type" evidence="10">
    <location>
        <begin position="22"/>
        <end position="61"/>
    </location>
</feature>
<feature type="region of interest" description="Disordered" evidence="9">
    <location>
        <begin position="378"/>
        <end position="424"/>
    </location>
</feature>
<keyword evidence="8" id="KW-0175">Coiled coil</keyword>
<keyword evidence="2" id="KW-0677">Repeat</keyword>
<feature type="compositionally biased region" description="Polar residues" evidence="9">
    <location>
        <begin position="381"/>
        <end position="399"/>
    </location>
</feature>
<feature type="repeat" description="ANK" evidence="6">
    <location>
        <begin position="145"/>
        <end position="177"/>
    </location>
</feature>
<dbReference type="InParanoid" id="A0A0D2VHJ7"/>
<evidence type="ECO:0000256" key="3">
    <source>
        <dbReference type="ARBA" id="ARBA00022771"/>
    </source>
</evidence>
<evidence type="ECO:0000256" key="1">
    <source>
        <dbReference type="ARBA" id="ARBA00022723"/>
    </source>
</evidence>
<keyword evidence="12" id="KW-1185">Reference proteome</keyword>
<dbReference type="InterPro" id="IPR036770">
    <property type="entry name" value="Ankyrin_rpt-contain_sf"/>
</dbReference>
<dbReference type="Gene3D" id="1.25.40.20">
    <property type="entry name" value="Ankyrin repeat-containing domain"/>
    <property type="match status" value="1"/>
</dbReference>
<dbReference type="PhylomeDB" id="A0A0D2VHJ7"/>
<dbReference type="InterPro" id="IPR002893">
    <property type="entry name" value="Znf_MYND"/>
</dbReference>
<evidence type="ECO:0000256" key="6">
    <source>
        <dbReference type="PROSITE-ProRule" id="PRU00023"/>
    </source>
</evidence>
<dbReference type="InterPro" id="IPR002110">
    <property type="entry name" value="Ankyrin_rpt"/>
</dbReference>
<keyword evidence="3 7" id="KW-0863">Zinc-finger</keyword>
<evidence type="ECO:0000256" key="9">
    <source>
        <dbReference type="SAM" id="MobiDB-lite"/>
    </source>
</evidence>
<dbReference type="PROSITE" id="PS50297">
    <property type="entry name" value="ANK_REP_REGION"/>
    <property type="match status" value="2"/>
</dbReference>
<evidence type="ECO:0000313" key="11">
    <source>
        <dbReference type="EMBL" id="KJE89427.1"/>
    </source>
</evidence>
<evidence type="ECO:0000313" key="12">
    <source>
        <dbReference type="Proteomes" id="UP000008743"/>
    </source>
</evidence>
<evidence type="ECO:0000256" key="5">
    <source>
        <dbReference type="ARBA" id="ARBA00023043"/>
    </source>
</evidence>
<organism evidence="11 12">
    <name type="scientific">Capsaspora owczarzaki (strain ATCC 30864)</name>
    <dbReference type="NCBI Taxonomy" id="595528"/>
    <lineage>
        <taxon>Eukaryota</taxon>
        <taxon>Filasterea</taxon>
        <taxon>Capsaspora</taxon>
    </lineage>
</organism>
<keyword evidence="4" id="KW-0862">Zinc</keyword>
<dbReference type="eggNOG" id="KOG4177">
    <property type="taxonomic scope" value="Eukaryota"/>
</dbReference>
<dbReference type="SMART" id="SM00248">
    <property type="entry name" value="ANK"/>
    <property type="match status" value="5"/>
</dbReference>
<dbReference type="PROSITE" id="PS50088">
    <property type="entry name" value="ANK_REPEAT"/>
    <property type="match status" value="3"/>
</dbReference>
<dbReference type="Proteomes" id="UP000008743">
    <property type="component" value="Unassembled WGS sequence"/>
</dbReference>
<feature type="compositionally biased region" description="Polar residues" evidence="9">
    <location>
        <begin position="407"/>
        <end position="420"/>
    </location>
</feature>
<dbReference type="PANTHER" id="PTHR24171">
    <property type="entry name" value="ANKYRIN REPEAT DOMAIN-CONTAINING PROTEIN 39-RELATED"/>
    <property type="match status" value="1"/>
</dbReference>
<feature type="repeat" description="ANK" evidence="6">
    <location>
        <begin position="112"/>
        <end position="144"/>
    </location>
</feature>
<dbReference type="PROSITE" id="PS50865">
    <property type="entry name" value="ZF_MYND_2"/>
    <property type="match status" value="1"/>
</dbReference>